<dbReference type="InterPro" id="IPR011010">
    <property type="entry name" value="DNA_brk_join_enz"/>
</dbReference>
<dbReference type="Pfam" id="PF00589">
    <property type="entry name" value="Phage_integrase"/>
    <property type="match status" value="1"/>
</dbReference>
<dbReference type="InterPro" id="IPR050808">
    <property type="entry name" value="Phage_Integrase"/>
</dbReference>
<dbReference type="Proteomes" id="UP000597687">
    <property type="component" value="Unassembled WGS sequence"/>
</dbReference>
<dbReference type="GO" id="GO:0003677">
    <property type="term" value="F:DNA binding"/>
    <property type="evidence" value="ECO:0007669"/>
    <property type="project" value="UniProtKB-UniRule"/>
</dbReference>
<comment type="similarity">
    <text evidence="1">Belongs to the 'phage' integrase family.</text>
</comment>
<keyword evidence="2" id="KW-0229">DNA integration</keyword>
<evidence type="ECO:0000256" key="5">
    <source>
        <dbReference type="PROSITE-ProRule" id="PRU01248"/>
    </source>
</evidence>
<dbReference type="Pfam" id="PF09003">
    <property type="entry name" value="Arm-DNA-bind_1"/>
    <property type="match status" value="1"/>
</dbReference>
<evidence type="ECO:0000256" key="3">
    <source>
        <dbReference type="ARBA" id="ARBA00023125"/>
    </source>
</evidence>
<protein>
    <submittedName>
        <fullName evidence="7">Tyrosine-type recombinase/integrase</fullName>
    </submittedName>
</protein>
<evidence type="ECO:0000256" key="2">
    <source>
        <dbReference type="ARBA" id="ARBA00022908"/>
    </source>
</evidence>
<dbReference type="GO" id="GO:0008907">
    <property type="term" value="F:integrase activity"/>
    <property type="evidence" value="ECO:0007669"/>
    <property type="project" value="InterPro"/>
</dbReference>
<evidence type="ECO:0000313" key="7">
    <source>
        <dbReference type="EMBL" id="EFW7014402.1"/>
    </source>
</evidence>
<dbReference type="EMBL" id="AAUUDD010000011">
    <property type="protein sequence ID" value="EFW7014402.1"/>
    <property type="molecule type" value="Genomic_DNA"/>
</dbReference>
<feature type="domain" description="Core-binding (CB)" evidence="6">
    <location>
        <begin position="74"/>
        <end position="155"/>
    </location>
</feature>
<dbReference type="AlphaFoldDB" id="A0A9P2IMW4"/>
<organism evidence="7 8">
    <name type="scientific">Shigella sonnei</name>
    <dbReference type="NCBI Taxonomy" id="624"/>
    <lineage>
        <taxon>Bacteria</taxon>
        <taxon>Pseudomonadati</taxon>
        <taxon>Pseudomonadota</taxon>
        <taxon>Gammaproteobacteria</taxon>
        <taxon>Enterobacterales</taxon>
        <taxon>Enterobacteriaceae</taxon>
        <taxon>Shigella</taxon>
    </lineage>
</organism>
<keyword evidence="4" id="KW-0233">DNA recombination</keyword>
<name>A0A9P2IMW4_SHISO</name>
<dbReference type="InterPro" id="IPR016177">
    <property type="entry name" value="DNA-bd_dom_sf"/>
</dbReference>
<dbReference type="SUPFAM" id="SSF56349">
    <property type="entry name" value="DNA breaking-rejoining enzymes"/>
    <property type="match status" value="1"/>
</dbReference>
<dbReference type="InterPro" id="IPR002104">
    <property type="entry name" value="Integrase_catalytic"/>
</dbReference>
<dbReference type="SUPFAM" id="SSF54171">
    <property type="entry name" value="DNA-binding domain"/>
    <property type="match status" value="1"/>
</dbReference>
<evidence type="ECO:0000313" key="8">
    <source>
        <dbReference type="Proteomes" id="UP000597687"/>
    </source>
</evidence>
<reference evidence="7" key="1">
    <citation type="submission" date="2020-02" db="EMBL/GenBank/DDBJ databases">
        <authorList>
            <consortium name="PulseNet: The National Subtyping Network for Foodborne Disease Surveillance"/>
            <person name="Tarr C.L."/>
            <person name="Trees E."/>
            <person name="Katz L.S."/>
            <person name="Carleton-Romer H.A."/>
            <person name="Stroika S."/>
            <person name="Kucerova Z."/>
            <person name="Roache K.F."/>
            <person name="Sabol A.L."/>
            <person name="Besser J."/>
            <person name="Gerner-Smidt P."/>
        </authorList>
    </citation>
    <scope>NUCLEOTIDE SEQUENCE</scope>
    <source>
        <strain evidence="7">PNUSAE023710</strain>
    </source>
</reference>
<dbReference type="PANTHER" id="PTHR30629:SF2">
    <property type="entry name" value="PROPHAGE INTEGRASE INTS-RELATED"/>
    <property type="match status" value="1"/>
</dbReference>
<dbReference type="InterPro" id="IPR010998">
    <property type="entry name" value="Integrase_recombinase_N"/>
</dbReference>
<keyword evidence="3 5" id="KW-0238">DNA-binding</keyword>
<dbReference type="Gene3D" id="3.30.160.60">
    <property type="entry name" value="Classic Zinc Finger"/>
    <property type="match status" value="1"/>
</dbReference>
<sequence>MQRKKYDPNLPKNLTYRRRDKAYYWRNPLTKEEFTLGKISRRDAVAQAIEANHYIYKNYSPAALIEKLKGFDSFTMADWIERYKTILIRRKVSRNTYKIRVNQLETIKEKLGGVLLTEITTRHIAEFLDLWIEGGKNTMAGSMRSVLSDMFREAIVEGRISQNPVTPTRAPKIVVTRERLKLKTYNCIREAADQLPTWFPLAMDLALVTGQRREDITNMRFSEIYDDRLHIRQIKTGMMIAIPLSLSLPVAGLRLGTVVEQCRMVSRGDYLISAGIRKNSPDGSIHPDGLTKKFVAARKLTGIQFSENPPTFHEIRSLAGRLYKETCGEEFAQRLLGHTSEKTTKMYLDEREKTYYCSDFNVNGLLNVFWL</sequence>
<evidence type="ECO:0000256" key="1">
    <source>
        <dbReference type="ARBA" id="ARBA00008857"/>
    </source>
</evidence>
<evidence type="ECO:0000259" key="6">
    <source>
        <dbReference type="PROSITE" id="PS51900"/>
    </source>
</evidence>
<dbReference type="PROSITE" id="PS51900">
    <property type="entry name" value="CB"/>
    <property type="match status" value="1"/>
</dbReference>
<dbReference type="PANTHER" id="PTHR30629">
    <property type="entry name" value="PROPHAGE INTEGRASE"/>
    <property type="match status" value="1"/>
</dbReference>
<evidence type="ECO:0000256" key="4">
    <source>
        <dbReference type="ARBA" id="ARBA00023172"/>
    </source>
</evidence>
<dbReference type="InterPro" id="IPR053876">
    <property type="entry name" value="Phage_int_M"/>
</dbReference>
<dbReference type="Gene3D" id="1.10.443.10">
    <property type="entry name" value="Intergrase catalytic core"/>
    <property type="match status" value="1"/>
</dbReference>
<accession>A0A9P2IMW4</accession>
<dbReference type="InterPro" id="IPR015094">
    <property type="entry name" value="Integrase_lambda-typ_DNA-bd_N"/>
</dbReference>
<gene>
    <name evidence="7" type="ORF">FIO44_001700</name>
</gene>
<dbReference type="Gene3D" id="1.10.150.130">
    <property type="match status" value="1"/>
</dbReference>
<comment type="caution">
    <text evidence="7">The sequence shown here is derived from an EMBL/GenBank/DDBJ whole genome shotgun (WGS) entry which is preliminary data.</text>
</comment>
<proteinExistence type="inferred from homology"/>
<dbReference type="Pfam" id="PF22022">
    <property type="entry name" value="Phage_int_M"/>
    <property type="match status" value="1"/>
</dbReference>
<dbReference type="GO" id="GO:0006310">
    <property type="term" value="P:DNA recombination"/>
    <property type="evidence" value="ECO:0007669"/>
    <property type="project" value="UniProtKB-KW"/>
</dbReference>
<dbReference type="InterPro" id="IPR044068">
    <property type="entry name" value="CB"/>
</dbReference>
<dbReference type="InterPro" id="IPR013762">
    <property type="entry name" value="Integrase-like_cat_sf"/>
</dbReference>